<sequence length="126" mass="14557">MEGAMKTIVITVFGFCAYQAFTSYLDHWHLPTERLRVAIEQRLDRTRWCSPVIVDRSVPGVEPACAFSEARHEVRVRYRNPYEYDGATTLFVCATSHGEPRKILLPHEVWLPAMRAEPVAPMWVRP</sequence>
<accession>A0A1F6LRR7</accession>
<protein>
    <submittedName>
        <fullName evidence="1">Uncharacterized protein</fullName>
    </submittedName>
</protein>
<name>A0A1F6LRR7_9BACT</name>
<evidence type="ECO:0000313" key="2">
    <source>
        <dbReference type="Proteomes" id="UP000176329"/>
    </source>
</evidence>
<gene>
    <name evidence="1" type="ORF">A2848_00325</name>
</gene>
<evidence type="ECO:0000313" key="1">
    <source>
        <dbReference type="EMBL" id="OGH61983.1"/>
    </source>
</evidence>
<dbReference type="Proteomes" id="UP000176329">
    <property type="component" value="Unassembled WGS sequence"/>
</dbReference>
<dbReference type="EMBL" id="MFPV01000027">
    <property type="protein sequence ID" value="OGH61983.1"/>
    <property type="molecule type" value="Genomic_DNA"/>
</dbReference>
<comment type="caution">
    <text evidence="1">The sequence shown here is derived from an EMBL/GenBank/DDBJ whole genome shotgun (WGS) entry which is preliminary data.</text>
</comment>
<reference evidence="1 2" key="1">
    <citation type="journal article" date="2016" name="Nat. Commun.">
        <title>Thousands of microbial genomes shed light on interconnected biogeochemical processes in an aquifer system.</title>
        <authorList>
            <person name="Anantharaman K."/>
            <person name="Brown C.T."/>
            <person name="Hug L.A."/>
            <person name="Sharon I."/>
            <person name="Castelle C.J."/>
            <person name="Probst A.J."/>
            <person name="Thomas B.C."/>
            <person name="Singh A."/>
            <person name="Wilkins M.J."/>
            <person name="Karaoz U."/>
            <person name="Brodie E.L."/>
            <person name="Williams K.H."/>
            <person name="Hubbard S.S."/>
            <person name="Banfield J.F."/>
        </authorList>
    </citation>
    <scope>NUCLEOTIDE SEQUENCE [LARGE SCALE GENOMIC DNA]</scope>
</reference>
<proteinExistence type="predicted"/>
<organism evidence="1 2">
    <name type="scientific">Candidatus Magasanikbacteria bacterium RIFCSPHIGHO2_01_FULL_50_8</name>
    <dbReference type="NCBI Taxonomy" id="1798674"/>
    <lineage>
        <taxon>Bacteria</taxon>
        <taxon>Candidatus Magasanikiibacteriota</taxon>
    </lineage>
</organism>
<dbReference type="AlphaFoldDB" id="A0A1F6LRR7"/>